<keyword evidence="4 6" id="KW-1133">Transmembrane helix</keyword>
<evidence type="ECO:0000313" key="8">
    <source>
        <dbReference type="Proteomes" id="UP000694844"/>
    </source>
</evidence>
<sequence length="109" mass="10258">MSSTMGSFLFICLSLSMLPGVQGLGVVLTAAGVGAAAVVAAPAVLAGAGFTSAGVAAGSLAAMIQTPTTAAGTWFALSQSAGVLGMAATTKAAVGTAASGIFYVAAILF</sequence>
<evidence type="ECO:0000256" key="2">
    <source>
        <dbReference type="ARBA" id="ARBA00007262"/>
    </source>
</evidence>
<dbReference type="Gene3D" id="6.10.110.10">
    <property type="match status" value="1"/>
</dbReference>
<keyword evidence="3 6" id="KW-0812">Transmembrane</keyword>
<organism evidence="8 9">
    <name type="scientific">Crassostrea virginica</name>
    <name type="common">Eastern oyster</name>
    <dbReference type="NCBI Taxonomy" id="6565"/>
    <lineage>
        <taxon>Eukaryota</taxon>
        <taxon>Metazoa</taxon>
        <taxon>Spiralia</taxon>
        <taxon>Lophotrochozoa</taxon>
        <taxon>Mollusca</taxon>
        <taxon>Bivalvia</taxon>
        <taxon>Autobranchia</taxon>
        <taxon>Pteriomorphia</taxon>
        <taxon>Ostreida</taxon>
        <taxon>Ostreoidea</taxon>
        <taxon>Ostreidae</taxon>
        <taxon>Crassostrea</taxon>
    </lineage>
</organism>
<comment type="subcellular location">
    <subcellularLocation>
        <location evidence="1">Membrane</location>
        <topology evidence="1">Multi-pass membrane protein</topology>
    </subcellularLocation>
</comment>
<comment type="similarity">
    <text evidence="2">Belongs to the IFI6/IFI27 family.</text>
</comment>
<protein>
    <submittedName>
        <fullName evidence="9">Interferon alpha-inducible protein 27-like protein 2B</fullName>
    </submittedName>
</protein>
<reference evidence="9" key="1">
    <citation type="submission" date="2025-08" db="UniProtKB">
        <authorList>
            <consortium name="RefSeq"/>
        </authorList>
    </citation>
    <scope>IDENTIFICATION</scope>
    <source>
        <tissue evidence="9">Whole sample</tissue>
    </source>
</reference>
<keyword evidence="8" id="KW-1185">Reference proteome</keyword>
<evidence type="ECO:0000256" key="3">
    <source>
        <dbReference type="ARBA" id="ARBA00022692"/>
    </source>
</evidence>
<feature type="transmembrane region" description="Helical" evidence="6">
    <location>
        <begin position="33"/>
        <end position="57"/>
    </location>
</feature>
<dbReference type="Pfam" id="PF06140">
    <property type="entry name" value="Ifi-6-16"/>
    <property type="match status" value="1"/>
</dbReference>
<dbReference type="RefSeq" id="XP_022303483.1">
    <property type="nucleotide sequence ID" value="XM_022447775.1"/>
</dbReference>
<keyword evidence="7" id="KW-0732">Signal</keyword>
<dbReference type="GeneID" id="111111037"/>
<dbReference type="AlphaFoldDB" id="A0A8B8BJL4"/>
<evidence type="ECO:0000256" key="4">
    <source>
        <dbReference type="ARBA" id="ARBA00022989"/>
    </source>
</evidence>
<evidence type="ECO:0000256" key="7">
    <source>
        <dbReference type="SAM" id="SignalP"/>
    </source>
</evidence>
<dbReference type="KEGG" id="cvn:111111037"/>
<feature type="signal peptide" evidence="7">
    <location>
        <begin position="1"/>
        <end position="23"/>
    </location>
</feature>
<dbReference type="GO" id="GO:0016020">
    <property type="term" value="C:membrane"/>
    <property type="evidence" value="ECO:0007669"/>
    <property type="project" value="UniProtKB-SubCell"/>
</dbReference>
<evidence type="ECO:0000256" key="5">
    <source>
        <dbReference type="ARBA" id="ARBA00023136"/>
    </source>
</evidence>
<keyword evidence="5 6" id="KW-0472">Membrane</keyword>
<dbReference type="Proteomes" id="UP000694844">
    <property type="component" value="Chromosome 9"/>
</dbReference>
<evidence type="ECO:0000256" key="6">
    <source>
        <dbReference type="SAM" id="Phobius"/>
    </source>
</evidence>
<proteinExistence type="inferred from homology"/>
<accession>A0A8B8BJL4</accession>
<dbReference type="InterPro" id="IPR009311">
    <property type="entry name" value="IFI6/IFI27-like"/>
</dbReference>
<dbReference type="InterPro" id="IPR038213">
    <property type="entry name" value="IFI6/IFI27-like_sf"/>
</dbReference>
<evidence type="ECO:0000256" key="1">
    <source>
        <dbReference type="ARBA" id="ARBA00004141"/>
    </source>
</evidence>
<name>A0A8B8BJL4_CRAVI</name>
<gene>
    <name evidence="9" type="primary">LOC111111037</name>
</gene>
<dbReference type="OrthoDB" id="7366896at2759"/>
<evidence type="ECO:0000313" key="9">
    <source>
        <dbReference type="RefSeq" id="XP_022303483.1"/>
    </source>
</evidence>
<feature type="chain" id="PRO_5034614698" evidence="7">
    <location>
        <begin position="24"/>
        <end position="109"/>
    </location>
</feature>